<organism evidence="1 2">
    <name type="scientific">Paraburkholderia atlantica</name>
    <dbReference type="NCBI Taxonomy" id="2654982"/>
    <lineage>
        <taxon>Bacteria</taxon>
        <taxon>Pseudomonadati</taxon>
        <taxon>Pseudomonadota</taxon>
        <taxon>Betaproteobacteria</taxon>
        <taxon>Burkholderiales</taxon>
        <taxon>Burkholderiaceae</taxon>
        <taxon>Paraburkholderia</taxon>
    </lineage>
</organism>
<dbReference type="Pfam" id="PF13663">
    <property type="entry name" value="DUF4148"/>
    <property type="match status" value="1"/>
</dbReference>
<gene>
    <name evidence="1" type="ORF">HDG40_007275</name>
</gene>
<protein>
    <recommendedName>
        <fullName evidence="3">DUF4148 domain-containing protein</fullName>
    </recommendedName>
</protein>
<evidence type="ECO:0000313" key="1">
    <source>
        <dbReference type="EMBL" id="MBB5429080.1"/>
    </source>
</evidence>
<dbReference type="RefSeq" id="WP_018437079.1">
    <property type="nucleotide sequence ID" value="NZ_JACHDD010000018.1"/>
</dbReference>
<dbReference type="InterPro" id="IPR025421">
    <property type="entry name" value="DUF4148"/>
</dbReference>
<dbReference type="Proteomes" id="UP000592780">
    <property type="component" value="Unassembled WGS sequence"/>
</dbReference>
<proteinExistence type="predicted"/>
<reference evidence="1 2" key="1">
    <citation type="submission" date="2020-08" db="EMBL/GenBank/DDBJ databases">
        <title>Genomic Encyclopedia of Type Strains, Phase IV (KMG-V): Genome sequencing to study the core and pangenomes of soil and plant-associated prokaryotes.</title>
        <authorList>
            <person name="Whitman W."/>
        </authorList>
    </citation>
    <scope>NUCLEOTIDE SEQUENCE [LARGE SCALE GENOMIC DNA]</scope>
    <source>
        <strain evidence="1 2">JPY158</strain>
    </source>
</reference>
<comment type="caution">
    <text evidence="1">The sequence shown here is derived from an EMBL/GenBank/DDBJ whole genome shotgun (WGS) entry which is preliminary data.</text>
</comment>
<evidence type="ECO:0000313" key="2">
    <source>
        <dbReference type="Proteomes" id="UP000592780"/>
    </source>
</evidence>
<dbReference type="AlphaFoldDB" id="A0A6I1PVS2"/>
<dbReference type="EMBL" id="JACHDD010000018">
    <property type="protein sequence ID" value="MBB5429080.1"/>
    <property type="molecule type" value="Genomic_DNA"/>
</dbReference>
<accession>A0A6I1PVS2</accession>
<evidence type="ECO:0008006" key="3">
    <source>
        <dbReference type="Google" id="ProtNLM"/>
    </source>
</evidence>
<keyword evidence="2" id="KW-1185">Reference proteome</keyword>
<sequence length="103" mass="11408">MRKATGMRSMLPRLVILLAGCFACGMAYAGPHLSSTECRDLVALRANAPATLEQHHSELAALRKAGYAASAWYDDPIYPDDLQAAQRLVDYWFKSECRQLHPG</sequence>
<name>A0A6I1PVS2_PARAM</name>